<evidence type="ECO:0000313" key="3">
    <source>
        <dbReference type="EMBL" id="OCB72201.1"/>
    </source>
</evidence>
<dbReference type="EMBL" id="BJVF01000001">
    <property type="protein sequence ID" value="GEL09655.1"/>
    <property type="molecule type" value="Genomic_DNA"/>
</dbReference>
<comment type="caution">
    <text evidence="3">The sequence shown here is derived from an EMBL/GenBank/DDBJ whole genome shotgun (WGS) entry which is preliminary data.</text>
</comment>
<organism evidence="3 4">
    <name type="scientific">Flavobacterium glycines</name>
    <dbReference type="NCBI Taxonomy" id="551990"/>
    <lineage>
        <taxon>Bacteria</taxon>
        <taxon>Pseudomonadati</taxon>
        <taxon>Bacteroidota</taxon>
        <taxon>Flavobacteriia</taxon>
        <taxon>Flavobacteriales</taxon>
        <taxon>Flavobacteriaceae</taxon>
        <taxon>Flavobacterium</taxon>
    </lineage>
</organism>
<gene>
    <name evidence="3" type="ORF">FBGL_05905</name>
    <name evidence="2" type="ORF">FGL01_03940</name>
</gene>
<keyword evidence="1" id="KW-1133">Transmembrane helix</keyword>
<evidence type="ECO:0008006" key="6">
    <source>
        <dbReference type="Google" id="ProtNLM"/>
    </source>
</evidence>
<feature type="transmembrane region" description="Helical" evidence="1">
    <location>
        <begin position="51"/>
        <end position="70"/>
    </location>
</feature>
<accession>A0A1B9DRB1</accession>
<reference evidence="4" key="1">
    <citation type="submission" date="2016-03" db="EMBL/GenBank/DDBJ databases">
        <title>Draft genome sequence of Paenibacillus glacialis DSM 22343.</title>
        <authorList>
            <person name="Shin S.-K."/>
            <person name="Yi H."/>
        </authorList>
    </citation>
    <scope>NUCLEOTIDE SEQUENCE [LARGE SCALE GENOMIC DNA]</scope>
    <source>
        <strain evidence="4">NBRC 105008</strain>
    </source>
</reference>
<evidence type="ECO:0000313" key="2">
    <source>
        <dbReference type="EMBL" id="GEL09655.1"/>
    </source>
</evidence>
<dbReference type="AlphaFoldDB" id="A0A1B9DRB1"/>
<dbReference type="OrthoDB" id="1347838at2"/>
<keyword evidence="1" id="KW-0812">Transmembrane</keyword>
<reference evidence="2 5" key="3">
    <citation type="submission" date="2019-07" db="EMBL/GenBank/DDBJ databases">
        <title>Whole genome shotgun sequence of Flavobacterium glycines NBRC 105008.</title>
        <authorList>
            <person name="Hosoyama A."/>
            <person name="Uohara A."/>
            <person name="Ohji S."/>
            <person name="Ichikawa N."/>
        </authorList>
    </citation>
    <scope>NUCLEOTIDE SEQUENCE [LARGE SCALE GENOMIC DNA]</scope>
    <source>
        <strain evidence="2 5">NBRC 105008</strain>
    </source>
</reference>
<dbReference type="Proteomes" id="UP000093226">
    <property type="component" value="Unassembled WGS sequence"/>
</dbReference>
<evidence type="ECO:0000313" key="4">
    <source>
        <dbReference type="Proteomes" id="UP000093226"/>
    </source>
</evidence>
<sequence>MEKYFTAIFDLTKLPSLLCLVIAMSGTFFFYYPEYVIIVINKKSDIYIYGYIAYLISVPIVIISVIKYILKKISYIYSYYSAKKQIRETILTLNANEKKVLREFYLEPQFSLEMPFDDSTVLGLIDKKILYNTSPYSGAMFLNGNLSSFQIGKYARKFINPIIHLDCIPINATEKEKHDLLKNRPSWGRPLYIKD</sequence>
<feature type="transmembrane region" description="Helical" evidence="1">
    <location>
        <begin position="12"/>
        <end position="31"/>
    </location>
</feature>
<dbReference type="Pfam" id="PF14163">
    <property type="entry name" value="SieB"/>
    <property type="match status" value="1"/>
</dbReference>
<dbReference type="RefSeq" id="WP_066326655.1">
    <property type="nucleotide sequence ID" value="NZ_BJVF01000001.1"/>
</dbReference>
<dbReference type="EMBL" id="LVEO01000013">
    <property type="protein sequence ID" value="OCB72201.1"/>
    <property type="molecule type" value="Genomic_DNA"/>
</dbReference>
<dbReference type="InterPro" id="IPR025982">
    <property type="entry name" value="SieB"/>
</dbReference>
<name>A0A1B9DRB1_9FLAO</name>
<evidence type="ECO:0000313" key="5">
    <source>
        <dbReference type="Proteomes" id="UP000321579"/>
    </source>
</evidence>
<evidence type="ECO:0000256" key="1">
    <source>
        <dbReference type="SAM" id="Phobius"/>
    </source>
</evidence>
<keyword evidence="1" id="KW-0472">Membrane</keyword>
<reference evidence="3" key="2">
    <citation type="submission" date="2016-03" db="EMBL/GenBank/DDBJ databases">
        <authorList>
            <person name="Ploux O."/>
        </authorList>
    </citation>
    <scope>NUCLEOTIDE SEQUENCE</scope>
    <source>
        <strain evidence="3">NBRC 105008</strain>
    </source>
</reference>
<dbReference type="Proteomes" id="UP000321579">
    <property type="component" value="Unassembled WGS sequence"/>
</dbReference>
<protein>
    <recommendedName>
        <fullName evidence="6">Superinfection exclusion protein B</fullName>
    </recommendedName>
</protein>
<proteinExistence type="predicted"/>